<dbReference type="AlphaFoldDB" id="A0A8S0UDM7"/>
<dbReference type="EMBL" id="CACTIH010007530">
    <property type="protein sequence ID" value="CAA3015189.1"/>
    <property type="molecule type" value="Genomic_DNA"/>
</dbReference>
<dbReference type="Proteomes" id="UP000594638">
    <property type="component" value="Unassembled WGS sequence"/>
</dbReference>
<evidence type="ECO:0000313" key="1">
    <source>
        <dbReference type="EMBL" id="CAA3015189.1"/>
    </source>
</evidence>
<evidence type="ECO:0000313" key="2">
    <source>
        <dbReference type="Proteomes" id="UP000594638"/>
    </source>
</evidence>
<name>A0A8S0UDM7_OLEEU</name>
<protein>
    <submittedName>
        <fullName evidence="1">Uncharacterized protein</fullName>
    </submittedName>
</protein>
<gene>
    <name evidence="1" type="ORF">OLEA9_A101108</name>
</gene>
<proteinExistence type="predicted"/>
<comment type="caution">
    <text evidence="1">The sequence shown here is derived from an EMBL/GenBank/DDBJ whole genome shotgun (WGS) entry which is preliminary data.</text>
</comment>
<organism evidence="1 2">
    <name type="scientific">Olea europaea subsp. europaea</name>
    <dbReference type="NCBI Taxonomy" id="158383"/>
    <lineage>
        <taxon>Eukaryota</taxon>
        <taxon>Viridiplantae</taxon>
        <taxon>Streptophyta</taxon>
        <taxon>Embryophyta</taxon>
        <taxon>Tracheophyta</taxon>
        <taxon>Spermatophyta</taxon>
        <taxon>Magnoliopsida</taxon>
        <taxon>eudicotyledons</taxon>
        <taxon>Gunneridae</taxon>
        <taxon>Pentapetalae</taxon>
        <taxon>asterids</taxon>
        <taxon>lamiids</taxon>
        <taxon>Lamiales</taxon>
        <taxon>Oleaceae</taxon>
        <taxon>Oleeae</taxon>
        <taxon>Olea</taxon>
    </lineage>
</organism>
<sequence length="100" mass="11230">MVIYRGSTAMSSTEDETVPRWTRERLGEEASLQRAPISQETWSAAPAVLYRKGSSRSRPRLAAKLTRKLAIVVVNIRVISRQNPAMQELLRHVQGQLANS</sequence>
<accession>A0A8S0UDM7</accession>
<keyword evidence="2" id="KW-1185">Reference proteome</keyword>
<dbReference type="Gramene" id="OE9A101108T1">
    <property type="protein sequence ID" value="OE9A101108C1"/>
    <property type="gene ID" value="OE9A101108"/>
</dbReference>
<reference evidence="1 2" key="1">
    <citation type="submission" date="2019-12" db="EMBL/GenBank/DDBJ databases">
        <authorList>
            <person name="Alioto T."/>
            <person name="Alioto T."/>
            <person name="Gomez Garrido J."/>
        </authorList>
    </citation>
    <scope>NUCLEOTIDE SEQUENCE [LARGE SCALE GENOMIC DNA]</scope>
</reference>